<evidence type="ECO:0000256" key="5">
    <source>
        <dbReference type="HAMAP-Rule" id="MF_00099"/>
    </source>
</evidence>
<dbReference type="Pfam" id="PF00072">
    <property type="entry name" value="Response_reg"/>
    <property type="match status" value="1"/>
</dbReference>
<evidence type="ECO:0000256" key="7">
    <source>
        <dbReference type="PROSITE-ProRule" id="PRU00169"/>
    </source>
</evidence>
<accession>A0ABT1L8J6</accession>
<evidence type="ECO:0000259" key="8">
    <source>
        <dbReference type="PROSITE" id="PS50110"/>
    </source>
</evidence>
<dbReference type="Gene3D" id="3.40.50.2300">
    <property type="match status" value="1"/>
</dbReference>
<dbReference type="Pfam" id="PF01339">
    <property type="entry name" value="CheB_methylest"/>
    <property type="match status" value="1"/>
</dbReference>
<evidence type="ECO:0000256" key="3">
    <source>
        <dbReference type="ARBA" id="ARBA00022801"/>
    </source>
</evidence>
<dbReference type="GO" id="GO:0032259">
    <property type="term" value="P:methylation"/>
    <property type="evidence" value="ECO:0007669"/>
    <property type="project" value="UniProtKB-KW"/>
</dbReference>
<feature type="domain" description="CheB-type methylesterase" evidence="9">
    <location>
        <begin position="165"/>
        <end position="354"/>
    </location>
</feature>
<dbReference type="InterPro" id="IPR035909">
    <property type="entry name" value="CheB_C"/>
</dbReference>
<feature type="active site" evidence="5 6">
    <location>
        <position position="174"/>
    </location>
</feature>
<keyword evidence="10" id="KW-0808">Transferase</keyword>
<dbReference type="SUPFAM" id="SSF52738">
    <property type="entry name" value="Methylesterase CheB, C-terminal domain"/>
    <property type="match status" value="1"/>
</dbReference>
<dbReference type="Proteomes" id="UP001205890">
    <property type="component" value="Unassembled WGS sequence"/>
</dbReference>
<dbReference type="CDD" id="cd17541">
    <property type="entry name" value="REC_CheB-like"/>
    <property type="match status" value="1"/>
</dbReference>
<comment type="function">
    <text evidence="5">Involved in chemotaxis. Part of a chemotaxis signal transduction system that modulates chemotaxis in response to various stimuli. Catalyzes the demethylation of specific methylglutamate residues introduced into the chemoreceptors (methyl-accepting chemotaxis proteins or MCP) by CheR. Also mediates the irreversible deamidation of specific glutamine residues to glutamic acid.</text>
</comment>
<name>A0ABT1L8J6_9HYPH</name>
<dbReference type="PIRSF" id="PIRSF000876">
    <property type="entry name" value="RR_chemtxs_CheB"/>
    <property type="match status" value="1"/>
</dbReference>
<dbReference type="EC" id="3.1.1.61" evidence="5"/>
<feature type="active site" evidence="5 6">
    <location>
        <position position="296"/>
    </location>
</feature>
<dbReference type="RefSeq" id="WP_254739172.1">
    <property type="nucleotide sequence ID" value="NZ_JANCLU010000003.1"/>
</dbReference>
<protein>
    <recommendedName>
        <fullName evidence="5">Protein-glutamate methylesterase/protein-glutamine glutaminase</fullName>
        <ecNumber evidence="5">3.1.1.61</ecNumber>
        <ecNumber evidence="5">3.5.1.44</ecNumber>
    </recommendedName>
</protein>
<comment type="similarity">
    <text evidence="5">Belongs to the CheB family.</text>
</comment>
<keyword evidence="2 5" id="KW-0145">Chemotaxis</keyword>
<keyword evidence="1 5" id="KW-0963">Cytoplasm</keyword>
<keyword evidence="3 5" id="KW-0378">Hydrolase</keyword>
<gene>
    <name evidence="5 10" type="primary">cheB</name>
    <name evidence="10" type="ORF">NK718_04815</name>
</gene>
<keyword evidence="10" id="KW-0489">Methyltransferase</keyword>
<feature type="domain" description="Response regulatory" evidence="8">
    <location>
        <begin position="9"/>
        <end position="128"/>
    </location>
</feature>
<dbReference type="SMART" id="SM00448">
    <property type="entry name" value="REC"/>
    <property type="match status" value="1"/>
</dbReference>
<proteinExistence type="inferred from homology"/>
<dbReference type="EC" id="3.5.1.44" evidence="5"/>
<dbReference type="CDD" id="cd16432">
    <property type="entry name" value="CheB_Rec"/>
    <property type="match status" value="1"/>
</dbReference>
<dbReference type="GO" id="GO:0008168">
    <property type="term" value="F:methyltransferase activity"/>
    <property type="evidence" value="ECO:0007669"/>
    <property type="project" value="UniProtKB-KW"/>
</dbReference>
<evidence type="ECO:0000256" key="4">
    <source>
        <dbReference type="ARBA" id="ARBA00048267"/>
    </source>
</evidence>
<dbReference type="PANTHER" id="PTHR42872:SF6">
    <property type="entry name" value="PROTEIN-GLUTAMATE METHYLESTERASE_PROTEIN-GLUTAMINE GLUTAMINASE"/>
    <property type="match status" value="1"/>
</dbReference>
<comment type="subcellular location">
    <subcellularLocation>
        <location evidence="5">Cytoplasm</location>
    </subcellularLocation>
</comment>
<evidence type="ECO:0000313" key="10">
    <source>
        <dbReference type="EMBL" id="MCP8937827.1"/>
    </source>
</evidence>
<evidence type="ECO:0000256" key="2">
    <source>
        <dbReference type="ARBA" id="ARBA00022500"/>
    </source>
</evidence>
<dbReference type="PANTHER" id="PTHR42872">
    <property type="entry name" value="PROTEIN-GLUTAMATE METHYLESTERASE/PROTEIN-GLUTAMINE GLUTAMINASE"/>
    <property type="match status" value="1"/>
</dbReference>
<feature type="active site" evidence="5 6">
    <location>
        <position position="200"/>
    </location>
</feature>
<dbReference type="InterPro" id="IPR011006">
    <property type="entry name" value="CheY-like_superfamily"/>
</dbReference>
<reference evidence="10 11" key="1">
    <citation type="submission" date="2022-07" db="EMBL/GenBank/DDBJ databases">
        <authorList>
            <person name="Li W.-J."/>
            <person name="Deng Q.-Q."/>
        </authorList>
    </citation>
    <scope>NUCLEOTIDE SEQUENCE [LARGE SCALE GENOMIC DNA]</scope>
    <source>
        <strain evidence="10 11">SYSU M60028</strain>
    </source>
</reference>
<dbReference type="SUPFAM" id="SSF52172">
    <property type="entry name" value="CheY-like"/>
    <property type="match status" value="1"/>
</dbReference>
<evidence type="ECO:0000313" key="11">
    <source>
        <dbReference type="Proteomes" id="UP001205890"/>
    </source>
</evidence>
<dbReference type="HAMAP" id="MF_00099">
    <property type="entry name" value="CheB_chemtxs"/>
    <property type="match status" value="1"/>
</dbReference>
<comment type="catalytic activity">
    <reaction evidence="4 5">
        <text>[protein]-L-glutamate 5-O-methyl ester + H2O = L-glutamyl-[protein] + methanol + H(+)</text>
        <dbReference type="Rhea" id="RHEA:23236"/>
        <dbReference type="Rhea" id="RHEA-COMP:10208"/>
        <dbReference type="Rhea" id="RHEA-COMP:10311"/>
        <dbReference type="ChEBI" id="CHEBI:15377"/>
        <dbReference type="ChEBI" id="CHEBI:15378"/>
        <dbReference type="ChEBI" id="CHEBI:17790"/>
        <dbReference type="ChEBI" id="CHEBI:29973"/>
        <dbReference type="ChEBI" id="CHEBI:82795"/>
        <dbReference type="EC" id="3.1.1.61"/>
    </reaction>
</comment>
<dbReference type="EMBL" id="JANCLU010000003">
    <property type="protein sequence ID" value="MCP8937827.1"/>
    <property type="molecule type" value="Genomic_DNA"/>
</dbReference>
<comment type="PTM">
    <text evidence="5">Phosphorylated by CheA. Phosphorylation of the N-terminal regulatory domain activates the methylesterase activity.</text>
</comment>
<organism evidence="10 11">
    <name type="scientific">Alsobacter ponti</name>
    <dbReference type="NCBI Taxonomy" id="2962936"/>
    <lineage>
        <taxon>Bacteria</taxon>
        <taxon>Pseudomonadati</taxon>
        <taxon>Pseudomonadota</taxon>
        <taxon>Alphaproteobacteria</taxon>
        <taxon>Hyphomicrobiales</taxon>
        <taxon>Alsobacteraceae</taxon>
        <taxon>Alsobacter</taxon>
    </lineage>
</organism>
<dbReference type="InterPro" id="IPR008248">
    <property type="entry name" value="CheB-like"/>
</dbReference>
<evidence type="ECO:0000256" key="6">
    <source>
        <dbReference type="PROSITE-ProRule" id="PRU00050"/>
    </source>
</evidence>
<dbReference type="PROSITE" id="PS50110">
    <property type="entry name" value="RESPONSE_REGULATORY"/>
    <property type="match status" value="1"/>
</dbReference>
<evidence type="ECO:0000256" key="1">
    <source>
        <dbReference type="ARBA" id="ARBA00022490"/>
    </source>
</evidence>
<dbReference type="InterPro" id="IPR000673">
    <property type="entry name" value="Sig_transdc_resp-reg_Me-estase"/>
</dbReference>
<keyword evidence="5 7" id="KW-0597">Phosphoprotein</keyword>
<dbReference type="PROSITE" id="PS50122">
    <property type="entry name" value="CHEB"/>
    <property type="match status" value="1"/>
</dbReference>
<feature type="modified residue" description="4-aspartylphosphate" evidence="5 7">
    <location>
        <position position="62"/>
    </location>
</feature>
<evidence type="ECO:0000259" key="9">
    <source>
        <dbReference type="PROSITE" id="PS50122"/>
    </source>
</evidence>
<comment type="caution">
    <text evidence="10">The sequence shown here is derived from an EMBL/GenBank/DDBJ whole genome shotgun (WGS) entry which is preliminary data.</text>
</comment>
<sequence>MRNASQPYRVFVVDDSRTIRRLIGAIVEETDGLVLAGSAESAEEAWDVLKNPQTAADVISLDIELPGMNGIEFLRRLMAVRPIPVLVVSGHTDASADLTLTALETGAIDCIQKPDGRPQEIDRFIADTRAGLIRAAQSNQKARGPSLAVPARAARPAGPALAVDPDTVICIGASTGGVPAVCKVVAGLAGLGAPILVVQHMPPSFTGRLAARLAQTTGLPSQEARDGDRLAPGSVWVAPGGSHMRLVRKAGGYFASLAEEQPVSGHMPSIDVLFESAARQAGGNAVGVILTGMGRDGADGLLSMRNAGSPTFAQDEATSVVFGMPKAAAQIGAVEQMLPLDRIADAVAATLTLSRPDRPRRISQGARYV</sequence>
<comment type="domain">
    <text evidence="5">Contains a C-terminal catalytic domain, and an N-terminal region which modulates catalytic activity.</text>
</comment>
<dbReference type="Gene3D" id="3.40.50.180">
    <property type="entry name" value="Methylesterase CheB, C-terminal domain"/>
    <property type="match status" value="1"/>
</dbReference>
<dbReference type="NCBIfam" id="NF001965">
    <property type="entry name" value="PRK00742.1"/>
    <property type="match status" value="1"/>
</dbReference>
<dbReference type="GO" id="GO:0008984">
    <property type="term" value="F:protein-glutamate methylesterase activity"/>
    <property type="evidence" value="ECO:0007669"/>
    <property type="project" value="UniProtKB-EC"/>
</dbReference>
<dbReference type="InterPro" id="IPR001789">
    <property type="entry name" value="Sig_transdc_resp-reg_receiver"/>
</dbReference>
<keyword evidence="11" id="KW-1185">Reference proteome</keyword>
<comment type="catalytic activity">
    <reaction evidence="5">
        <text>L-glutaminyl-[protein] + H2O = L-glutamyl-[protein] + NH4(+)</text>
        <dbReference type="Rhea" id="RHEA:16441"/>
        <dbReference type="Rhea" id="RHEA-COMP:10207"/>
        <dbReference type="Rhea" id="RHEA-COMP:10208"/>
        <dbReference type="ChEBI" id="CHEBI:15377"/>
        <dbReference type="ChEBI" id="CHEBI:28938"/>
        <dbReference type="ChEBI" id="CHEBI:29973"/>
        <dbReference type="ChEBI" id="CHEBI:30011"/>
        <dbReference type="EC" id="3.5.1.44"/>
    </reaction>
</comment>